<organism evidence="1 2">
    <name type="scientific">Ascobolus immersus RN42</name>
    <dbReference type="NCBI Taxonomy" id="1160509"/>
    <lineage>
        <taxon>Eukaryota</taxon>
        <taxon>Fungi</taxon>
        <taxon>Dikarya</taxon>
        <taxon>Ascomycota</taxon>
        <taxon>Pezizomycotina</taxon>
        <taxon>Pezizomycetes</taxon>
        <taxon>Pezizales</taxon>
        <taxon>Ascobolaceae</taxon>
        <taxon>Ascobolus</taxon>
    </lineage>
</organism>
<gene>
    <name evidence="1" type="ORF">BJ508DRAFT_412873</name>
</gene>
<evidence type="ECO:0000313" key="1">
    <source>
        <dbReference type="EMBL" id="RPA84154.1"/>
    </source>
</evidence>
<protein>
    <submittedName>
        <fullName evidence="1">Uncharacterized protein</fullName>
    </submittedName>
</protein>
<evidence type="ECO:0000313" key="2">
    <source>
        <dbReference type="Proteomes" id="UP000275078"/>
    </source>
</evidence>
<accession>A0A3N4IRD7</accession>
<reference evidence="1 2" key="1">
    <citation type="journal article" date="2018" name="Nat. Ecol. Evol.">
        <title>Pezizomycetes genomes reveal the molecular basis of ectomycorrhizal truffle lifestyle.</title>
        <authorList>
            <person name="Murat C."/>
            <person name="Payen T."/>
            <person name="Noel B."/>
            <person name="Kuo A."/>
            <person name="Morin E."/>
            <person name="Chen J."/>
            <person name="Kohler A."/>
            <person name="Krizsan K."/>
            <person name="Balestrini R."/>
            <person name="Da Silva C."/>
            <person name="Montanini B."/>
            <person name="Hainaut M."/>
            <person name="Levati E."/>
            <person name="Barry K.W."/>
            <person name="Belfiori B."/>
            <person name="Cichocki N."/>
            <person name="Clum A."/>
            <person name="Dockter R.B."/>
            <person name="Fauchery L."/>
            <person name="Guy J."/>
            <person name="Iotti M."/>
            <person name="Le Tacon F."/>
            <person name="Lindquist E.A."/>
            <person name="Lipzen A."/>
            <person name="Malagnac F."/>
            <person name="Mello A."/>
            <person name="Molinier V."/>
            <person name="Miyauchi S."/>
            <person name="Poulain J."/>
            <person name="Riccioni C."/>
            <person name="Rubini A."/>
            <person name="Sitrit Y."/>
            <person name="Splivallo R."/>
            <person name="Traeger S."/>
            <person name="Wang M."/>
            <person name="Zifcakova L."/>
            <person name="Wipf D."/>
            <person name="Zambonelli A."/>
            <person name="Paolocci F."/>
            <person name="Nowrousian M."/>
            <person name="Ottonello S."/>
            <person name="Baldrian P."/>
            <person name="Spatafora J.W."/>
            <person name="Henrissat B."/>
            <person name="Nagy L.G."/>
            <person name="Aury J.M."/>
            <person name="Wincker P."/>
            <person name="Grigoriev I.V."/>
            <person name="Bonfante P."/>
            <person name="Martin F.M."/>
        </authorList>
    </citation>
    <scope>NUCLEOTIDE SEQUENCE [LARGE SCALE GENOMIC DNA]</scope>
    <source>
        <strain evidence="1 2">RN42</strain>
    </source>
</reference>
<dbReference type="EMBL" id="ML119660">
    <property type="protein sequence ID" value="RPA84154.1"/>
    <property type="molecule type" value="Genomic_DNA"/>
</dbReference>
<dbReference type="Proteomes" id="UP000275078">
    <property type="component" value="Unassembled WGS sequence"/>
</dbReference>
<dbReference type="AlphaFoldDB" id="A0A3N4IRD7"/>
<name>A0A3N4IRD7_ASCIM</name>
<sequence>MEEKEKKKSEADHVNVVETELASTRTSIDSSYGKVEREEWLQRKVQMRIAKLAPSKQGLVLVDDLHNQLERIYGHIKYIPELDSPSTVTPEKLRAQTIVTSALWYKARLKELQDEMDRYYTTTVGLLGESVKMAFRIAANSPELMLEVAEFNKRFPKAGYLDFFELLLDEYDYKKYISRLPPTPKNPAFNRIKSLASDWIGSSSSSSSRRPGTSCSSSVVLPYTVEEEKLMPTPTPTSTSRHIDPYEGIDTSLLLSLVTKRPSPGKQATYLYSAPLRISLVKLSSATKKESLKKQTYLVETKNPELWLPYAAKMQDIQIRYKKSFDDWTKFTKDVSKIVKEVCVLFPGLRNEVKEVAEFDKFKDMKL</sequence>
<keyword evidence="2" id="KW-1185">Reference proteome</keyword>
<proteinExistence type="predicted"/>
<feature type="non-terminal residue" evidence="1">
    <location>
        <position position="367"/>
    </location>
</feature>